<dbReference type="InterPro" id="IPR041577">
    <property type="entry name" value="RT_RNaseH_2"/>
</dbReference>
<dbReference type="SUPFAM" id="SSF53098">
    <property type="entry name" value="Ribonuclease H-like"/>
    <property type="match status" value="1"/>
</dbReference>
<dbReference type="InterPro" id="IPR036397">
    <property type="entry name" value="RNaseH_sf"/>
</dbReference>
<dbReference type="InterPro" id="IPR001584">
    <property type="entry name" value="Integrase_cat-core"/>
</dbReference>
<dbReference type="GO" id="GO:0006508">
    <property type="term" value="P:proteolysis"/>
    <property type="evidence" value="ECO:0007669"/>
    <property type="project" value="UniProtKB-KW"/>
</dbReference>
<evidence type="ECO:0000256" key="8">
    <source>
        <dbReference type="ARBA" id="ARBA00022918"/>
    </source>
</evidence>
<dbReference type="Pfam" id="PF17921">
    <property type="entry name" value="Integrase_H2C2"/>
    <property type="match status" value="1"/>
</dbReference>
<evidence type="ECO:0000256" key="2">
    <source>
        <dbReference type="ARBA" id="ARBA00022670"/>
    </source>
</evidence>
<dbReference type="Pfam" id="PF17919">
    <property type="entry name" value="RT_RNaseH_2"/>
    <property type="match status" value="1"/>
</dbReference>
<dbReference type="InterPro" id="IPR000477">
    <property type="entry name" value="RT_dom"/>
</dbReference>
<evidence type="ECO:0000256" key="1">
    <source>
        <dbReference type="ARBA" id="ARBA00012493"/>
    </source>
</evidence>
<dbReference type="WBParaSite" id="TMUE_2000009691.1">
    <property type="protein sequence ID" value="TMUE_2000009691.1"/>
    <property type="gene ID" value="WBGene00300696"/>
</dbReference>
<dbReference type="STRING" id="70415.A0A5S6QQS3"/>
<keyword evidence="2" id="KW-0645">Protease</keyword>
<evidence type="ECO:0000256" key="5">
    <source>
        <dbReference type="ARBA" id="ARBA00022722"/>
    </source>
</evidence>
<dbReference type="Proteomes" id="UP000046395">
    <property type="component" value="Unassembled WGS sequence"/>
</dbReference>
<dbReference type="GO" id="GO:0015074">
    <property type="term" value="P:DNA integration"/>
    <property type="evidence" value="ECO:0007669"/>
    <property type="project" value="InterPro"/>
</dbReference>
<organism evidence="12 13">
    <name type="scientific">Trichuris muris</name>
    <name type="common">Mouse whipworm</name>
    <dbReference type="NCBI Taxonomy" id="70415"/>
    <lineage>
        <taxon>Eukaryota</taxon>
        <taxon>Metazoa</taxon>
        <taxon>Ecdysozoa</taxon>
        <taxon>Nematoda</taxon>
        <taxon>Enoplea</taxon>
        <taxon>Dorylaimia</taxon>
        <taxon>Trichinellida</taxon>
        <taxon>Trichuridae</taxon>
        <taxon>Trichuris</taxon>
    </lineage>
</organism>
<sequence>MCADVTQPIIGADFLFNFGLIVDLKHGKLVHRATSTSCTGIIGSAVTMGIKAIDPTASEFLRLLAEFPSLTRPQMSSGQVNHGITHHIVTEGPPKAARPRRLPADRFIAAKAQFAALLDQGIIRCSSSAWSSALHLVRKKNGDWRPCGDFRPLNAVTVPDRYPIPHIEDVLAALHGKHIFSTIDLVRAYHHIPVEPSDIPKTAITTPFGLFEFVHMPFGLRNAAQTFQRFIDTVCKDLSFTFAYIDDILVFSKDKEEHCRHLRTLFRRLSDFGIEINAVKSDFGKKEVDFLGSRISSAGIAPSSEKIQVIRDFSLPTSKRALFQFLGMVNFYRRWIPEAARLEAPIYHILPKAGQEILWSPAATQAFKKIKAALITCTWLAHPKPESRLALFTDASDTAVGAALNQLDNGAWRPLAFFSKKLQPAETKYCAYDKELLAIYLAVKRFRHHLEGQFAIFTDHKSLTFAFSQKPDSCSPRRLRQLEFIAQFSTDIRHVTGSANTVADTLSRIEEVHVLDPNCIADAQTFDDELKEILQNSTSLRLQKVPVPQSDKEIWVDTTSQQQRPYVPYALRRENFDAIHKLSHPGIRATTALLTARFVWPSIRKDCRAWMKTCTDCQRCKVSRHTKTPIGTFTVPDQRFAHVHLDIIQLSPSDGYTYCLTMIDRFTRWPEATPISNISAKTVARTFYSSWIARFGCPQTITTDRGRQFESSLFQKLVDLFGIRRIRTTAFHPQSNGLVERFHRPLKAALKAHKTRRPSGQKSYQWSYWVCALLLRPP</sequence>
<dbReference type="InterPro" id="IPR041588">
    <property type="entry name" value="Integrase_H2C2"/>
</dbReference>
<keyword evidence="3" id="KW-0808">Transferase</keyword>
<dbReference type="InterPro" id="IPR043128">
    <property type="entry name" value="Rev_trsase/Diguanyl_cyclase"/>
</dbReference>
<dbReference type="Gene3D" id="1.10.340.70">
    <property type="match status" value="1"/>
</dbReference>
<dbReference type="Gene3D" id="3.10.10.10">
    <property type="entry name" value="HIV Type 1 Reverse Transcriptase, subunit A, domain 1"/>
    <property type="match status" value="1"/>
</dbReference>
<name>A0A5S6QQS3_TRIMR</name>
<dbReference type="PROSITE" id="PS50994">
    <property type="entry name" value="INTEGRASE"/>
    <property type="match status" value="1"/>
</dbReference>
<keyword evidence="6" id="KW-0255">Endonuclease</keyword>
<evidence type="ECO:0000313" key="13">
    <source>
        <dbReference type="WBParaSite" id="TMUE_2000009691.1"/>
    </source>
</evidence>
<feature type="domain" description="Reverse transcriptase" evidence="10">
    <location>
        <begin position="118"/>
        <end position="295"/>
    </location>
</feature>
<dbReference type="AlphaFoldDB" id="A0A5S6QQS3"/>
<evidence type="ECO:0000256" key="6">
    <source>
        <dbReference type="ARBA" id="ARBA00022759"/>
    </source>
</evidence>
<dbReference type="Gene3D" id="3.30.420.10">
    <property type="entry name" value="Ribonuclease H-like superfamily/Ribonuclease H"/>
    <property type="match status" value="1"/>
</dbReference>
<evidence type="ECO:0000313" key="12">
    <source>
        <dbReference type="Proteomes" id="UP000046395"/>
    </source>
</evidence>
<dbReference type="InterPro" id="IPR043502">
    <property type="entry name" value="DNA/RNA_pol_sf"/>
</dbReference>
<dbReference type="CDD" id="cd09274">
    <property type="entry name" value="RNase_HI_RT_Ty3"/>
    <property type="match status" value="1"/>
</dbReference>
<dbReference type="GO" id="GO:0008233">
    <property type="term" value="F:peptidase activity"/>
    <property type="evidence" value="ECO:0007669"/>
    <property type="project" value="UniProtKB-KW"/>
</dbReference>
<dbReference type="Gene3D" id="3.30.70.270">
    <property type="match status" value="2"/>
</dbReference>
<evidence type="ECO:0000259" key="10">
    <source>
        <dbReference type="PROSITE" id="PS50878"/>
    </source>
</evidence>
<dbReference type="PANTHER" id="PTHR37984:SF5">
    <property type="entry name" value="PROTEIN NYNRIN-LIKE"/>
    <property type="match status" value="1"/>
</dbReference>
<evidence type="ECO:0000256" key="3">
    <source>
        <dbReference type="ARBA" id="ARBA00022679"/>
    </source>
</evidence>
<reference evidence="13" key="1">
    <citation type="submission" date="2019-12" db="UniProtKB">
        <authorList>
            <consortium name="WormBaseParasite"/>
        </authorList>
    </citation>
    <scope>IDENTIFICATION</scope>
</reference>
<dbReference type="SUPFAM" id="SSF56672">
    <property type="entry name" value="DNA/RNA polymerases"/>
    <property type="match status" value="1"/>
</dbReference>
<keyword evidence="5" id="KW-0540">Nuclease</keyword>
<dbReference type="Pfam" id="PF00078">
    <property type="entry name" value="RVT_1"/>
    <property type="match status" value="1"/>
</dbReference>
<evidence type="ECO:0000259" key="11">
    <source>
        <dbReference type="PROSITE" id="PS50994"/>
    </source>
</evidence>
<dbReference type="GO" id="GO:0003964">
    <property type="term" value="F:RNA-directed DNA polymerase activity"/>
    <property type="evidence" value="ECO:0007669"/>
    <property type="project" value="UniProtKB-KW"/>
</dbReference>
<dbReference type="CDD" id="cd01647">
    <property type="entry name" value="RT_LTR"/>
    <property type="match status" value="1"/>
</dbReference>
<evidence type="ECO:0000256" key="9">
    <source>
        <dbReference type="ARBA" id="ARBA00023268"/>
    </source>
</evidence>
<keyword evidence="7" id="KW-0378">Hydrolase</keyword>
<feature type="domain" description="Integrase catalytic" evidence="11">
    <location>
        <begin position="632"/>
        <end position="778"/>
    </location>
</feature>
<dbReference type="FunFam" id="3.10.20.370:FF:000001">
    <property type="entry name" value="Retrovirus-related Pol polyprotein from transposon 17.6-like protein"/>
    <property type="match status" value="1"/>
</dbReference>
<dbReference type="FunFam" id="3.10.10.10:FF:000007">
    <property type="entry name" value="Retrovirus-related Pol polyprotein from transposon 17.6-like Protein"/>
    <property type="match status" value="1"/>
</dbReference>
<proteinExistence type="predicted"/>
<dbReference type="EC" id="2.7.7.49" evidence="1"/>
<dbReference type="InterPro" id="IPR050951">
    <property type="entry name" value="Retrovirus_Pol_polyprotein"/>
</dbReference>
<protein>
    <recommendedName>
        <fullName evidence="1">RNA-directed DNA polymerase</fullName>
        <ecNumber evidence="1">2.7.7.49</ecNumber>
    </recommendedName>
</protein>
<dbReference type="InterPro" id="IPR012337">
    <property type="entry name" value="RNaseH-like_sf"/>
</dbReference>
<keyword evidence="8" id="KW-0695">RNA-directed DNA polymerase</keyword>
<dbReference type="GO" id="GO:0004519">
    <property type="term" value="F:endonuclease activity"/>
    <property type="evidence" value="ECO:0007669"/>
    <property type="project" value="UniProtKB-KW"/>
</dbReference>
<dbReference type="PANTHER" id="PTHR37984">
    <property type="entry name" value="PROTEIN CBG26694"/>
    <property type="match status" value="1"/>
</dbReference>
<keyword evidence="12" id="KW-1185">Reference proteome</keyword>
<dbReference type="GO" id="GO:0042575">
    <property type="term" value="C:DNA polymerase complex"/>
    <property type="evidence" value="ECO:0007669"/>
    <property type="project" value="UniProtKB-ARBA"/>
</dbReference>
<evidence type="ECO:0000256" key="4">
    <source>
        <dbReference type="ARBA" id="ARBA00022695"/>
    </source>
</evidence>
<keyword evidence="9" id="KW-0511">Multifunctional enzyme</keyword>
<accession>A0A5S6QQS3</accession>
<dbReference type="FunFam" id="3.30.70.270:FF:000020">
    <property type="entry name" value="Transposon Tf2-6 polyprotein-like Protein"/>
    <property type="match status" value="1"/>
</dbReference>
<dbReference type="GO" id="GO:0003676">
    <property type="term" value="F:nucleic acid binding"/>
    <property type="evidence" value="ECO:0007669"/>
    <property type="project" value="InterPro"/>
</dbReference>
<keyword evidence="4" id="KW-0548">Nucleotidyltransferase</keyword>
<dbReference type="Pfam" id="PF00665">
    <property type="entry name" value="rve"/>
    <property type="match status" value="1"/>
</dbReference>
<dbReference type="PROSITE" id="PS50878">
    <property type="entry name" value="RT_POL"/>
    <property type="match status" value="1"/>
</dbReference>
<evidence type="ECO:0000256" key="7">
    <source>
        <dbReference type="ARBA" id="ARBA00022801"/>
    </source>
</evidence>